<feature type="region of interest" description="Disordered" evidence="1">
    <location>
        <begin position="335"/>
        <end position="357"/>
    </location>
</feature>
<proteinExistence type="predicted"/>
<dbReference type="PANTHER" id="PTHR40590">
    <property type="entry name" value="CYTOPLASMIC PROTEIN-RELATED"/>
    <property type="match status" value="1"/>
</dbReference>
<organism evidence="3 4">
    <name type="scientific">Variovorax soli</name>
    <dbReference type="NCBI Taxonomy" id="376815"/>
    <lineage>
        <taxon>Bacteria</taxon>
        <taxon>Pseudomonadati</taxon>
        <taxon>Pseudomonadota</taxon>
        <taxon>Betaproteobacteria</taxon>
        <taxon>Burkholderiales</taxon>
        <taxon>Comamonadaceae</taxon>
        <taxon>Variovorax</taxon>
    </lineage>
</organism>
<accession>A0ABU1NBI1</accession>
<name>A0ABU1NBI1_9BURK</name>
<dbReference type="PANTHER" id="PTHR40590:SF1">
    <property type="entry name" value="CYTOPLASMIC PROTEIN"/>
    <property type="match status" value="1"/>
</dbReference>
<protein>
    <submittedName>
        <fullName evidence="3">Uncharacterized protein YbaP (TraB family)</fullName>
    </submittedName>
</protein>
<keyword evidence="2" id="KW-0732">Signal</keyword>
<sequence>MKPGAALTGWRRALCALALAGLCAGAAPVFAGGEAGAPMACPPAAPVPDLSPAALSRAMASGTDRGLLWRIEKDGHRSWLYGTMHLGKAEWMIPGRRVLRALMQSDTLALELDLEDPATVAVFSTPADAAASARLLTPERQRRLDRQVAAACLPEGALASLRPILQVTTLAMLAARAEGLYGDFGSEPVLSGLARARGKPVVALESAASQLKMLMGDSEAEEGEQVDQALDELESGRAGALAGELAQAWARNDGSRLESYAQWCDCVRTPAERRALLRLLDERNPGLAEGIARLHEQGRRVFGAVGALHMVGPAGLPALLAARGFRVTPVVPVPASPSLSASPSAEPVEAASAPPRR</sequence>
<dbReference type="EMBL" id="JAVDRF010000003">
    <property type="protein sequence ID" value="MDR6535789.1"/>
    <property type="molecule type" value="Genomic_DNA"/>
</dbReference>
<comment type="caution">
    <text evidence="3">The sequence shown here is derived from an EMBL/GenBank/DDBJ whole genome shotgun (WGS) entry which is preliminary data.</text>
</comment>
<feature type="chain" id="PRO_5046117457" evidence="2">
    <location>
        <begin position="32"/>
        <end position="357"/>
    </location>
</feature>
<evidence type="ECO:0000313" key="4">
    <source>
        <dbReference type="Proteomes" id="UP001184230"/>
    </source>
</evidence>
<feature type="signal peptide" evidence="2">
    <location>
        <begin position="1"/>
        <end position="31"/>
    </location>
</feature>
<evidence type="ECO:0000313" key="3">
    <source>
        <dbReference type="EMBL" id="MDR6535789.1"/>
    </source>
</evidence>
<evidence type="ECO:0000256" key="1">
    <source>
        <dbReference type="SAM" id="MobiDB-lite"/>
    </source>
</evidence>
<dbReference type="CDD" id="cd14789">
    <property type="entry name" value="Tiki"/>
    <property type="match status" value="1"/>
</dbReference>
<keyword evidence="4" id="KW-1185">Reference proteome</keyword>
<dbReference type="RefSeq" id="WP_309900217.1">
    <property type="nucleotide sequence ID" value="NZ_JAVDRF010000003.1"/>
</dbReference>
<feature type="compositionally biased region" description="Low complexity" evidence="1">
    <location>
        <begin position="336"/>
        <end position="357"/>
    </location>
</feature>
<dbReference type="Proteomes" id="UP001184230">
    <property type="component" value="Unassembled WGS sequence"/>
</dbReference>
<dbReference type="Pfam" id="PF01963">
    <property type="entry name" value="TraB_PrgY_gumN"/>
    <property type="match status" value="1"/>
</dbReference>
<evidence type="ECO:0000256" key="2">
    <source>
        <dbReference type="SAM" id="SignalP"/>
    </source>
</evidence>
<reference evidence="3 4" key="1">
    <citation type="submission" date="2023-07" db="EMBL/GenBank/DDBJ databases">
        <title>Sorghum-associated microbial communities from plants grown in Nebraska, USA.</title>
        <authorList>
            <person name="Schachtman D."/>
        </authorList>
    </citation>
    <scope>NUCLEOTIDE SEQUENCE [LARGE SCALE GENOMIC DNA]</scope>
    <source>
        <strain evidence="3 4">DS1781</strain>
    </source>
</reference>
<gene>
    <name evidence="3" type="ORF">J2739_001559</name>
</gene>
<dbReference type="InterPro" id="IPR002816">
    <property type="entry name" value="TraB/PrgY/GumN_fam"/>
</dbReference>
<dbReference type="InterPro" id="IPR047111">
    <property type="entry name" value="YbaP-like"/>
</dbReference>